<dbReference type="PROSITE" id="PS50039">
    <property type="entry name" value="FORK_HEAD_3"/>
    <property type="match status" value="1"/>
</dbReference>
<comment type="caution">
    <text evidence="5">The sequence shown here is derived from an EMBL/GenBank/DDBJ whole genome shotgun (WGS) entry which is preliminary data.</text>
</comment>
<accession>A0A5M3MHY5</accession>
<dbReference type="InterPro" id="IPR036388">
    <property type="entry name" value="WH-like_DNA-bd_sf"/>
</dbReference>
<dbReference type="Pfam" id="PF00250">
    <property type="entry name" value="Forkhead"/>
    <property type="match status" value="1"/>
</dbReference>
<dbReference type="GO" id="GO:0043565">
    <property type="term" value="F:sequence-specific DNA binding"/>
    <property type="evidence" value="ECO:0007669"/>
    <property type="project" value="InterPro"/>
</dbReference>
<evidence type="ECO:0000313" key="5">
    <source>
        <dbReference type="EMBL" id="EIW78241.1"/>
    </source>
</evidence>
<reference evidence="6" key="1">
    <citation type="journal article" date="2012" name="Science">
        <title>The Paleozoic origin of enzymatic lignin decomposition reconstructed from 31 fungal genomes.</title>
        <authorList>
            <person name="Floudas D."/>
            <person name="Binder M."/>
            <person name="Riley R."/>
            <person name="Barry K."/>
            <person name="Blanchette R.A."/>
            <person name="Henrissat B."/>
            <person name="Martinez A.T."/>
            <person name="Otillar R."/>
            <person name="Spatafora J.W."/>
            <person name="Yadav J.S."/>
            <person name="Aerts A."/>
            <person name="Benoit I."/>
            <person name="Boyd A."/>
            <person name="Carlson A."/>
            <person name="Copeland A."/>
            <person name="Coutinho P.M."/>
            <person name="de Vries R.P."/>
            <person name="Ferreira P."/>
            <person name="Findley K."/>
            <person name="Foster B."/>
            <person name="Gaskell J."/>
            <person name="Glotzer D."/>
            <person name="Gorecki P."/>
            <person name="Heitman J."/>
            <person name="Hesse C."/>
            <person name="Hori C."/>
            <person name="Igarashi K."/>
            <person name="Jurgens J.A."/>
            <person name="Kallen N."/>
            <person name="Kersten P."/>
            <person name="Kohler A."/>
            <person name="Kuees U."/>
            <person name="Kumar T.K.A."/>
            <person name="Kuo A."/>
            <person name="LaButti K."/>
            <person name="Larrondo L.F."/>
            <person name="Lindquist E."/>
            <person name="Ling A."/>
            <person name="Lombard V."/>
            <person name="Lucas S."/>
            <person name="Lundell T."/>
            <person name="Martin R."/>
            <person name="McLaughlin D.J."/>
            <person name="Morgenstern I."/>
            <person name="Morin E."/>
            <person name="Murat C."/>
            <person name="Nagy L.G."/>
            <person name="Nolan M."/>
            <person name="Ohm R.A."/>
            <person name="Patyshakuliyeva A."/>
            <person name="Rokas A."/>
            <person name="Ruiz-Duenas F.J."/>
            <person name="Sabat G."/>
            <person name="Salamov A."/>
            <person name="Samejima M."/>
            <person name="Schmutz J."/>
            <person name="Slot J.C."/>
            <person name="St John F."/>
            <person name="Stenlid J."/>
            <person name="Sun H."/>
            <person name="Sun S."/>
            <person name="Syed K."/>
            <person name="Tsang A."/>
            <person name="Wiebenga A."/>
            <person name="Young D."/>
            <person name="Pisabarro A."/>
            <person name="Eastwood D.C."/>
            <person name="Martin F."/>
            <person name="Cullen D."/>
            <person name="Grigoriev I.V."/>
            <person name="Hibbett D.S."/>
        </authorList>
    </citation>
    <scope>NUCLEOTIDE SEQUENCE [LARGE SCALE GENOMIC DNA]</scope>
    <source>
        <strain evidence="6">RWD-64-598 SS2</strain>
    </source>
</reference>
<evidence type="ECO:0000256" key="2">
    <source>
        <dbReference type="PROSITE-ProRule" id="PRU00089"/>
    </source>
</evidence>
<dbReference type="InterPro" id="IPR036390">
    <property type="entry name" value="WH_DNA-bd_sf"/>
</dbReference>
<dbReference type="InterPro" id="IPR001766">
    <property type="entry name" value="Fork_head_dom"/>
</dbReference>
<dbReference type="GO" id="GO:0003700">
    <property type="term" value="F:DNA-binding transcription factor activity"/>
    <property type="evidence" value="ECO:0007669"/>
    <property type="project" value="InterPro"/>
</dbReference>
<dbReference type="GO" id="GO:0005634">
    <property type="term" value="C:nucleus"/>
    <property type="evidence" value="ECO:0007669"/>
    <property type="project" value="UniProtKB-SubCell"/>
</dbReference>
<dbReference type="Proteomes" id="UP000053558">
    <property type="component" value="Unassembled WGS sequence"/>
</dbReference>
<dbReference type="GeneID" id="19203547"/>
<organism evidence="5 6">
    <name type="scientific">Coniophora puteana (strain RWD-64-598)</name>
    <name type="common">Brown rot fungus</name>
    <dbReference type="NCBI Taxonomy" id="741705"/>
    <lineage>
        <taxon>Eukaryota</taxon>
        <taxon>Fungi</taxon>
        <taxon>Dikarya</taxon>
        <taxon>Basidiomycota</taxon>
        <taxon>Agaricomycotina</taxon>
        <taxon>Agaricomycetes</taxon>
        <taxon>Agaricomycetidae</taxon>
        <taxon>Boletales</taxon>
        <taxon>Coniophorineae</taxon>
        <taxon>Coniophoraceae</taxon>
        <taxon>Coniophora</taxon>
    </lineage>
</organism>
<feature type="region of interest" description="Disordered" evidence="3">
    <location>
        <begin position="1"/>
        <end position="38"/>
    </location>
</feature>
<dbReference type="EMBL" id="JH711582">
    <property type="protein sequence ID" value="EIW78241.1"/>
    <property type="molecule type" value="Genomic_DNA"/>
</dbReference>
<evidence type="ECO:0000256" key="1">
    <source>
        <dbReference type="ARBA" id="ARBA00023125"/>
    </source>
</evidence>
<gene>
    <name evidence="5" type="ORF">CONPUDRAFT_156242</name>
</gene>
<proteinExistence type="predicted"/>
<comment type="subcellular location">
    <subcellularLocation>
        <location evidence="2">Nucleus</location>
    </subcellularLocation>
</comment>
<name>A0A5M3MHY5_CONPW</name>
<dbReference type="KEGG" id="cput:CONPUDRAFT_156242"/>
<evidence type="ECO:0000259" key="4">
    <source>
        <dbReference type="PROSITE" id="PS50039"/>
    </source>
</evidence>
<keyword evidence="2" id="KW-0539">Nucleus</keyword>
<evidence type="ECO:0000313" key="6">
    <source>
        <dbReference type="Proteomes" id="UP000053558"/>
    </source>
</evidence>
<dbReference type="RefSeq" id="XP_007771314.1">
    <property type="nucleotide sequence ID" value="XM_007773124.1"/>
</dbReference>
<keyword evidence="1 2" id="KW-0238">DNA-binding</keyword>
<evidence type="ECO:0000256" key="3">
    <source>
        <dbReference type="SAM" id="MobiDB-lite"/>
    </source>
</evidence>
<feature type="DNA-binding region" description="Fork-head" evidence="2">
    <location>
        <begin position="113"/>
        <end position="212"/>
    </location>
</feature>
<feature type="domain" description="Fork-head" evidence="4">
    <location>
        <begin position="113"/>
        <end position="212"/>
    </location>
</feature>
<dbReference type="OrthoDB" id="2505876at2759"/>
<sequence length="315" mass="34587">MPKSMPPRSPNRRSRATPYKFLPQEQSPKNDATRSDHQPLGPHCSAVVRVAPVLCHYPTLVCGSDGWKTVPKPFYVYLPLSPQDAFFCEKLGIPPRHSIDLDLVGHLQATRAIPQVSLCHLLGLAIKGSARGRLLLDDLCFEVADHLEKWRDSRYKTLNKISVSNLLGKYNMFYRIPRPADVPGRGNYWALDVSRDGRKDYVPRAARLKANNQKLTNAPRGDGQAADITTLASVSISARRPSNPEDSLETFVGLDPVGDDSQETEVTPSPDPFHPYHPVGLGIGSGSDQAHDNGRELLDVIFSTGGSGFGHASHI</sequence>
<dbReference type="SUPFAM" id="SSF46785">
    <property type="entry name" value="Winged helix' DNA-binding domain"/>
    <property type="match status" value="1"/>
</dbReference>
<dbReference type="Gene3D" id="1.10.10.10">
    <property type="entry name" value="Winged helix-like DNA-binding domain superfamily/Winged helix DNA-binding domain"/>
    <property type="match status" value="1"/>
</dbReference>
<protein>
    <recommendedName>
        <fullName evidence="4">Fork-head domain-containing protein</fullName>
    </recommendedName>
</protein>
<dbReference type="AlphaFoldDB" id="A0A5M3MHY5"/>
<keyword evidence="6" id="KW-1185">Reference proteome</keyword>